<dbReference type="OrthoDB" id="2780918at2759"/>
<name>A0A401H4Q4_9APHY</name>
<dbReference type="Proteomes" id="UP000287166">
    <property type="component" value="Unassembled WGS sequence"/>
</dbReference>
<reference evidence="1 2" key="1">
    <citation type="journal article" date="2018" name="Sci. Rep.">
        <title>Genome sequence of the cauliflower mushroom Sparassis crispa (Hanabiratake) and its association with beneficial usage.</title>
        <authorList>
            <person name="Kiyama R."/>
            <person name="Furutani Y."/>
            <person name="Kawaguchi K."/>
            <person name="Nakanishi T."/>
        </authorList>
    </citation>
    <scope>NUCLEOTIDE SEQUENCE [LARGE SCALE GENOMIC DNA]</scope>
</reference>
<dbReference type="AlphaFoldDB" id="A0A401H4Q4"/>
<gene>
    <name evidence="1" type="ORF">SCP_1600200</name>
</gene>
<dbReference type="RefSeq" id="XP_027620272.1">
    <property type="nucleotide sequence ID" value="XM_027764471.1"/>
</dbReference>
<sequence>MIRHFENFIEAAPCISDALASLEKLEDFFLIGCCERVREMLPRLRSKPRRAMLVCFQPLVLRLSALSALQHAYRLMLSNIPIDDNSPPSELRVPWEALNQVPKLRATLLLEIDIVVPASASMGAPSSSPLRTVDYIRLNASRVNIDTPEAGVVRALRPLQCIPPVVLSLKVRADLMLAFWERPAALLLFIR</sequence>
<organism evidence="1 2">
    <name type="scientific">Sparassis crispa</name>
    <dbReference type="NCBI Taxonomy" id="139825"/>
    <lineage>
        <taxon>Eukaryota</taxon>
        <taxon>Fungi</taxon>
        <taxon>Dikarya</taxon>
        <taxon>Basidiomycota</taxon>
        <taxon>Agaricomycotina</taxon>
        <taxon>Agaricomycetes</taxon>
        <taxon>Polyporales</taxon>
        <taxon>Sparassidaceae</taxon>
        <taxon>Sparassis</taxon>
    </lineage>
</organism>
<protein>
    <submittedName>
        <fullName evidence="1">Uncharacterized protein</fullName>
    </submittedName>
</protein>
<evidence type="ECO:0000313" key="2">
    <source>
        <dbReference type="Proteomes" id="UP000287166"/>
    </source>
</evidence>
<comment type="caution">
    <text evidence="1">The sequence shown here is derived from an EMBL/GenBank/DDBJ whole genome shotgun (WGS) entry which is preliminary data.</text>
</comment>
<keyword evidence="2" id="KW-1185">Reference proteome</keyword>
<dbReference type="EMBL" id="BFAD01000016">
    <property type="protein sequence ID" value="GBE89359.1"/>
    <property type="molecule type" value="Genomic_DNA"/>
</dbReference>
<evidence type="ECO:0000313" key="1">
    <source>
        <dbReference type="EMBL" id="GBE89359.1"/>
    </source>
</evidence>
<dbReference type="GeneID" id="38786276"/>
<proteinExistence type="predicted"/>
<dbReference type="InParanoid" id="A0A401H4Q4"/>
<accession>A0A401H4Q4</accession>